<dbReference type="EC" id="3.4.-.-" evidence="8"/>
<accession>A0LCA7</accession>
<dbReference type="PANTHER" id="PTHR13604">
    <property type="entry name" value="DC12-RELATED"/>
    <property type="match status" value="1"/>
</dbReference>
<dbReference type="STRING" id="156889.Mmc1_3110"/>
<keyword evidence="4 8" id="KW-0378">Hydrolase</keyword>
<evidence type="ECO:0000256" key="5">
    <source>
        <dbReference type="ARBA" id="ARBA00023124"/>
    </source>
</evidence>
<keyword evidence="3" id="KW-0227">DNA damage</keyword>
<sequence length="240" mass="27092">MCGRFAQIDAPQQLLNQLGGVMLEPLHLGYNVAPGGWAMAYRQGERAAQRQMVSLRWGLLPGWAKDAALGWRTSQARLESAAQKPAYRHALRWRRCVVPVDGYYEWQGRQEARQPWLIRHAQQQPLLLAGLWERWNDPRGHVVETFALLTAAAVGGVQSLHTRMPIMLIPSMVAPWLDPHLSEPTLFLQRQHQASVGFNLTMHPVTRRVNHTAFDEPTCLQPLSPGAWQQAQSGQQGCLF</sequence>
<dbReference type="GO" id="GO:0006508">
    <property type="term" value="P:proteolysis"/>
    <property type="evidence" value="ECO:0007669"/>
    <property type="project" value="UniProtKB-KW"/>
</dbReference>
<comment type="similarity">
    <text evidence="1 8">Belongs to the SOS response-associated peptidase family.</text>
</comment>
<protein>
    <recommendedName>
        <fullName evidence="8">Abasic site processing protein</fullName>
        <ecNumber evidence="8">3.4.-.-</ecNumber>
    </recommendedName>
</protein>
<dbReference type="GO" id="GO:0008233">
    <property type="term" value="F:peptidase activity"/>
    <property type="evidence" value="ECO:0007669"/>
    <property type="project" value="UniProtKB-KW"/>
</dbReference>
<evidence type="ECO:0000313" key="9">
    <source>
        <dbReference type="EMBL" id="ABK45600.1"/>
    </source>
</evidence>
<evidence type="ECO:0000256" key="7">
    <source>
        <dbReference type="ARBA" id="ARBA00023239"/>
    </source>
</evidence>
<evidence type="ECO:0000256" key="2">
    <source>
        <dbReference type="ARBA" id="ARBA00022670"/>
    </source>
</evidence>
<dbReference type="GO" id="GO:0106300">
    <property type="term" value="P:protein-DNA covalent cross-linking repair"/>
    <property type="evidence" value="ECO:0007669"/>
    <property type="project" value="InterPro"/>
</dbReference>
<organism evidence="9 10">
    <name type="scientific">Magnetococcus marinus (strain ATCC BAA-1437 / JCM 17883 / MC-1)</name>
    <dbReference type="NCBI Taxonomy" id="156889"/>
    <lineage>
        <taxon>Bacteria</taxon>
        <taxon>Pseudomonadati</taxon>
        <taxon>Pseudomonadota</taxon>
        <taxon>Magnetococcia</taxon>
        <taxon>Magnetococcales</taxon>
        <taxon>Magnetococcaceae</taxon>
        <taxon>Magnetococcus</taxon>
    </lineage>
</organism>
<evidence type="ECO:0000256" key="3">
    <source>
        <dbReference type="ARBA" id="ARBA00022763"/>
    </source>
</evidence>
<evidence type="ECO:0000256" key="1">
    <source>
        <dbReference type="ARBA" id="ARBA00008136"/>
    </source>
</evidence>
<dbReference type="PANTHER" id="PTHR13604:SF0">
    <property type="entry name" value="ABASIC SITE PROCESSING PROTEIN HMCES"/>
    <property type="match status" value="1"/>
</dbReference>
<dbReference type="eggNOG" id="COG2135">
    <property type="taxonomic scope" value="Bacteria"/>
</dbReference>
<dbReference type="RefSeq" id="WP_011714663.1">
    <property type="nucleotide sequence ID" value="NC_008576.1"/>
</dbReference>
<dbReference type="InterPro" id="IPR036590">
    <property type="entry name" value="SRAP-like"/>
</dbReference>
<dbReference type="OrthoDB" id="9782620at2"/>
<reference evidence="10" key="1">
    <citation type="journal article" date="2009" name="Appl. Environ. Microbiol.">
        <title>Complete genome sequence of the chemolithoautotrophic marine magnetotactic coccus strain MC-1.</title>
        <authorList>
            <person name="Schubbe S."/>
            <person name="Williams T.J."/>
            <person name="Xie G."/>
            <person name="Kiss H.E."/>
            <person name="Brettin T.S."/>
            <person name="Martinez D."/>
            <person name="Ross C.A."/>
            <person name="Schuler D."/>
            <person name="Cox B.L."/>
            <person name="Nealson K.H."/>
            <person name="Bazylinski D.A."/>
        </authorList>
    </citation>
    <scope>NUCLEOTIDE SEQUENCE [LARGE SCALE GENOMIC DNA]</scope>
    <source>
        <strain evidence="10">ATCC BAA-1437 / JCM 17883 / MC-1</strain>
    </source>
</reference>
<dbReference type="SUPFAM" id="SSF143081">
    <property type="entry name" value="BB1717-like"/>
    <property type="match status" value="1"/>
</dbReference>
<evidence type="ECO:0000256" key="8">
    <source>
        <dbReference type="RuleBase" id="RU364100"/>
    </source>
</evidence>
<evidence type="ECO:0000256" key="4">
    <source>
        <dbReference type="ARBA" id="ARBA00022801"/>
    </source>
</evidence>
<dbReference type="Proteomes" id="UP000002586">
    <property type="component" value="Chromosome"/>
</dbReference>
<dbReference type="Pfam" id="PF02586">
    <property type="entry name" value="SRAP"/>
    <property type="match status" value="1"/>
</dbReference>
<dbReference type="InterPro" id="IPR003738">
    <property type="entry name" value="SRAP"/>
</dbReference>
<dbReference type="GO" id="GO:0016829">
    <property type="term" value="F:lyase activity"/>
    <property type="evidence" value="ECO:0007669"/>
    <property type="project" value="UniProtKB-KW"/>
</dbReference>
<gene>
    <name evidence="9" type="ordered locus">Mmc1_3110</name>
</gene>
<keyword evidence="5" id="KW-0190">Covalent protein-DNA linkage</keyword>
<evidence type="ECO:0000256" key="6">
    <source>
        <dbReference type="ARBA" id="ARBA00023125"/>
    </source>
</evidence>
<evidence type="ECO:0000313" key="10">
    <source>
        <dbReference type="Proteomes" id="UP000002586"/>
    </source>
</evidence>
<dbReference type="HOGENOM" id="CLU_035990_6_2_5"/>
<dbReference type="GO" id="GO:0003697">
    <property type="term" value="F:single-stranded DNA binding"/>
    <property type="evidence" value="ECO:0007669"/>
    <property type="project" value="InterPro"/>
</dbReference>
<name>A0LCA7_MAGMM</name>
<keyword evidence="2 8" id="KW-0645">Protease</keyword>
<reference evidence="9 10" key="2">
    <citation type="journal article" date="2012" name="Int. J. Syst. Evol. Microbiol.">
        <title>Magnetococcus marinus gen. nov., sp. nov., a marine, magnetotactic bacterium that represents a novel lineage (Magnetococcaceae fam. nov.; Magnetococcales ord. nov.) at the base of the Alphaproteobacteria.</title>
        <authorList>
            <person name="Bazylinski D.A."/>
            <person name="Williams T.J."/>
            <person name="Lefevre C.T."/>
            <person name="Berg R.J."/>
            <person name="Zhang C.L."/>
            <person name="Bowser S.S."/>
            <person name="Dean A.J."/>
            <person name="Beveridge T.J."/>
        </authorList>
    </citation>
    <scope>NUCLEOTIDE SEQUENCE [LARGE SCALE GENOMIC DNA]</scope>
    <source>
        <strain evidence="10">ATCC BAA-1437 / JCM 17883 / MC-1</strain>
    </source>
</reference>
<keyword evidence="10" id="KW-1185">Reference proteome</keyword>
<dbReference type="Gene3D" id="3.90.1680.10">
    <property type="entry name" value="SOS response associated peptidase-like"/>
    <property type="match status" value="1"/>
</dbReference>
<dbReference type="KEGG" id="mgm:Mmc1_3110"/>
<dbReference type="AlphaFoldDB" id="A0LCA7"/>
<proteinExistence type="inferred from homology"/>
<keyword evidence="6" id="KW-0238">DNA-binding</keyword>
<dbReference type="EMBL" id="CP000471">
    <property type="protein sequence ID" value="ABK45600.1"/>
    <property type="molecule type" value="Genomic_DNA"/>
</dbReference>
<keyword evidence="7" id="KW-0456">Lyase</keyword>